<organism evidence="1 2">
    <name type="scientific">Pseudotabrizicola sediminis</name>
    <dbReference type="NCBI Taxonomy" id="2486418"/>
    <lineage>
        <taxon>Bacteria</taxon>
        <taxon>Pseudomonadati</taxon>
        <taxon>Pseudomonadota</taxon>
        <taxon>Alphaproteobacteria</taxon>
        <taxon>Rhodobacterales</taxon>
        <taxon>Paracoccaceae</taxon>
        <taxon>Pseudotabrizicola</taxon>
    </lineage>
</organism>
<gene>
    <name evidence="1" type="ORF">EEB11_08880</name>
</gene>
<reference evidence="1 2" key="1">
    <citation type="submission" date="2018-11" db="EMBL/GenBank/DDBJ databases">
        <title>Tabrizicola sp. isolated from sediment of alpine lake.</title>
        <authorList>
            <person name="Liu Z."/>
        </authorList>
    </citation>
    <scope>NUCLEOTIDE SEQUENCE [LARGE SCALE GENOMIC DNA]</scope>
    <source>
        <strain evidence="1 2">DRYC-M-16</strain>
    </source>
</reference>
<dbReference type="Proteomes" id="UP000297741">
    <property type="component" value="Unassembled WGS sequence"/>
</dbReference>
<evidence type="ECO:0000313" key="2">
    <source>
        <dbReference type="Proteomes" id="UP000297741"/>
    </source>
</evidence>
<dbReference type="PROSITE" id="PS51257">
    <property type="entry name" value="PROKAR_LIPOPROTEIN"/>
    <property type="match status" value="1"/>
</dbReference>
<name>A0ABY2KMC6_9RHOB</name>
<evidence type="ECO:0008006" key="3">
    <source>
        <dbReference type="Google" id="ProtNLM"/>
    </source>
</evidence>
<evidence type="ECO:0000313" key="1">
    <source>
        <dbReference type="EMBL" id="TGD43660.1"/>
    </source>
</evidence>
<sequence>MRWIVLSSLMLLAACDPQQVADQAGRRLAATVVLPVVQLDMPTPLAQRATDCIVRNATAAEVQALARDVAVVAGSSTKATIRGIALRPEAGACFAANGVPQVRT</sequence>
<dbReference type="EMBL" id="RPEM01000005">
    <property type="protein sequence ID" value="TGD43660.1"/>
    <property type="molecule type" value="Genomic_DNA"/>
</dbReference>
<accession>A0ABY2KMC6</accession>
<comment type="caution">
    <text evidence="1">The sequence shown here is derived from an EMBL/GenBank/DDBJ whole genome shotgun (WGS) entry which is preliminary data.</text>
</comment>
<keyword evidence="2" id="KW-1185">Reference proteome</keyword>
<dbReference type="RefSeq" id="WP_135430388.1">
    <property type="nucleotide sequence ID" value="NZ_RPEM01000005.1"/>
</dbReference>
<protein>
    <recommendedName>
        <fullName evidence="3">Succinate dehydrogenase</fullName>
    </recommendedName>
</protein>
<proteinExistence type="predicted"/>